<dbReference type="SUPFAM" id="SSF53474">
    <property type="entry name" value="alpha/beta-Hydrolases"/>
    <property type="match status" value="1"/>
</dbReference>
<dbReference type="InterPro" id="IPR008979">
    <property type="entry name" value="Galactose-bd-like_sf"/>
</dbReference>
<dbReference type="EMBL" id="REFJ01000002">
    <property type="protein sequence ID" value="RMA80987.1"/>
    <property type="molecule type" value="Genomic_DNA"/>
</dbReference>
<dbReference type="Pfam" id="PF08530">
    <property type="entry name" value="PepX_C"/>
    <property type="match status" value="1"/>
</dbReference>
<evidence type="ECO:0000259" key="2">
    <source>
        <dbReference type="SMART" id="SM00939"/>
    </source>
</evidence>
<dbReference type="Pfam" id="PF02129">
    <property type="entry name" value="Peptidase_S15"/>
    <property type="match status" value="1"/>
</dbReference>
<gene>
    <name evidence="3" type="ORF">DFR27_0777</name>
</gene>
<feature type="domain" description="Xaa-Pro dipeptidyl-peptidase C-terminal" evidence="2">
    <location>
        <begin position="353"/>
        <end position="606"/>
    </location>
</feature>
<keyword evidence="1" id="KW-0378">Hydrolase</keyword>
<name>A0A3M0A8X3_9GAMM</name>
<protein>
    <recommendedName>
        <fullName evidence="2">Xaa-Pro dipeptidyl-peptidase C-terminal domain-containing protein</fullName>
    </recommendedName>
</protein>
<dbReference type="SUPFAM" id="SSF49785">
    <property type="entry name" value="Galactose-binding domain-like"/>
    <property type="match status" value="1"/>
</dbReference>
<evidence type="ECO:0000313" key="4">
    <source>
        <dbReference type="Proteomes" id="UP000267187"/>
    </source>
</evidence>
<comment type="caution">
    <text evidence="3">The sequence shown here is derived from an EMBL/GenBank/DDBJ whole genome shotgun (WGS) entry which is preliminary data.</text>
</comment>
<dbReference type="PANTHER" id="PTHR43056">
    <property type="entry name" value="PEPTIDASE S9 PROLYL OLIGOPEPTIDASE"/>
    <property type="match status" value="1"/>
</dbReference>
<dbReference type="InterPro" id="IPR000383">
    <property type="entry name" value="Xaa-Pro-like_dom"/>
</dbReference>
<keyword evidence="4" id="KW-1185">Reference proteome</keyword>
<dbReference type="InterPro" id="IPR029058">
    <property type="entry name" value="AB_hydrolase_fold"/>
</dbReference>
<evidence type="ECO:0000313" key="3">
    <source>
        <dbReference type="EMBL" id="RMA80987.1"/>
    </source>
</evidence>
<dbReference type="Gene3D" id="3.40.50.1820">
    <property type="entry name" value="alpha/beta hydrolase"/>
    <property type="match status" value="1"/>
</dbReference>
<dbReference type="InterPro" id="IPR050585">
    <property type="entry name" value="Xaa-Pro_dipeptidyl-ppase/CocE"/>
</dbReference>
<dbReference type="Gene3D" id="2.60.120.260">
    <property type="entry name" value="Galactose-binding domain-like"/>
    <property type="match status" value="1"/>
</dbReference>
<dbReference type="NCBIfam" id="TIGR00976">
    <property type="entry name" value="CocE_NonD"/>
    <property type="match status" value="1"/>
</dbReference>
<proteinExistence type="predicted"/>
<dbReference type="Gene3D" id="1.10.3020.10">
    <property type="entry name" value="alpha-amino acid ester hydrolase ( Helical cap domain)"/>
    <property type="match status" value="1"/>
</dbReference>
<dbReference type="SMART" id="SM00939">
    <property type="entry name" value="PepX_C"/>
    <property type="match status" value="1"/>
</dbReference>
<accession>A0A3M0A8X3</accession>
<dbReference type="OrthoDB" id="9806163at2"/>
<dbReference type="RefSeq" id="WP_121876156.1">
    <property type="nucleotide sequence ID" value="NZ_REFJ01000002.1"/>
</dbReference>
<dbReference type="Proteomes" id="UP000267187">
    <property type="component" value="Unassembled WGS sequence"/>
</dbReference>
<evidence type="ECO:0000256" key="1">
    <source>
        <dbReference type="ARBA" id="ARBA00022801"/>
    </source>
</evidence>
<organism evidence="3 4">
    <name type="scientific">Umboniibacter marinipuniceus</name>
    <dbReference type="NCBI Taxonomy" id="569599"/>
    <lineage>
        <taxon>Bacteria</taxon>
        <taxon>Pseudomonadati</taxon>
        <taxon>Pseudomonadota</taxon>
        <taxon>Gammaproteobacteria</taxon>
        <taxon>Cellvibrionales</taxon>
        <taxon>Cellvibrionaceae</taxon>
        <taxon>Umboniibacter</taxon>
    </lineage>
</organism>
<dbReference type="InterPro" id="IPR005674">
    <property type="entry name" value="CocE/Ser_esterase"/>
</dbReference>
<reference evidence="3 4" key="1">
    <citation type="submission" date="2018-10" db="EMBL/GenBank/DDBJ databases">
        <title>Genomic Encyclopedia of Type Strains, Phase IV (KMG-IV): sequencing the most valuable type-strain genomes for metagenomic binning, comparative biology and taxonomic classification.</title>
        <authorList>
            <person name="Goeker M."/>
        </authorList>
    </citation>
    <scope>NUCLEOTIDE SEQUENCE [LARGE SCALE GENOMIC DNA]</scope>
    <source>
        <strain evidence="3 4">DSM 25080</strain>
    </source>
</reference>
<dbReference type="AlphaFoldDB" id="A0A3M0A8X3"/>
<sequence>MNWSMGHVFGRLLALGLLFGVQVIHAEAQRLKSQMVPMRDGVELSTDIYLPAASEAAYPTVLIRTVYNKNNTFEWNPVWAELIEQGYVIAIQDIRGRFESGGEYVIAEGRREDGVDTLSWLTSQPWSNGKVALAGCSYLGETQVVLAATNHPSLVTAVPMSPASGYYEPGRAWQAFSGGAFELGQTAGWFAGSGSKVYTQPPAGIARGEYFQTLDEPIVMTPEVDFSRYLSELAVLPIIDVLDRAGIPENDFKRWRISHPDGEYFRNLDLVSKDDSVSIPMLFMDSWYDYGATETLAMMATFERNAQTEEAKAHQFLVIGPGTHCNYDDTSTNTVVGERNVGDAQFDYAQLQLDWYNFWMKGERNGVLDRPKIHYYQMGSNEWRSTNQWPPEGSESQRWYLASFGAANSLTGDGSLRTTPPEHSVVDEFSYDPNNPVPSLGGHTCCTGTDTEAGGYDQRPIEQRQDVLVYTSDPLTDDVEMAGRIRAVLTVESSAVDTDFSVKLVDVYPSGEAFNVQEGMRRMRYRDSLSEATLMVPGQQYQIEVDLHTTANTFLRGHRIRLEVSSSNYPRIERNLNTGGNNYDELTGVIAMNRVHTGPEVEAYVEFPVLARP</sequence>
<dbReference type="InterPro" id="IPR013736">
    <property type="entry name" value="Xaa-Pro_dipept_C"/>
</dbReference>
<dbReference type="GO" id="GO:0008239">
    <property type="term" value="F:dipeptidyl-peptidase activity"/>
    <property type="evidence" value="ECO:0007669"/>
    <property type="project" value="InterPro"/>
</dbReference>
<dbReference type="PANTHER" id="PTHR43056:SF10">
    <property type="entry name" value="COCE_NOND FAMILY, PUTATIVE (AFU_ORTHOLOGUE AFUA_7G00600)-RELATED"/>
    <property type="match status" value="1"/>
</dbReference>